<dbReference type="GO" id="GO:0016853">
    <property type="term" value="F:isomerase activity"/>
    <property type="evidence" value="ECO:0007669"/>
    <property type="project" value="UniProtKB-KW"/>
</dbReference>
<reference evidence="2" key="1">
    <citation type="submission" date="2020-12" db="EMBL/GenBank/DDBJ databases">
        <title>Vagococcus allomyrinae sp. nov. and Enterococcus lavae sp. nov., isolated from the larvae of Allomyrina dichotoma.</title>
        <authorList>
            <person name="Lee S.D."/>
        </authorList>
    </citation>
    <scope>NUCLEOTIDE SEQUENCE</scope>
    <source>
        <strain evidence="2">BWB3-3</strain>
    </source>
</reference>
<keyword evidence="3" id="KW-1185">Reference proteome</keyword>
<evidence type="ECO:0000313" key="2">
    <source>
        <dbReference type="EMBL" id="MBP1042143.1"/>
    </source>
</evidence>
<organism evidence="2 3">
    <name type="scientific">Vagococcus allomyrinae</name>
    <dbReference type="NCBI Taxonomy" id="2794353"/>
    <lineage>
        <taxon>Bacteria</taxon>
        <taxon>Bacillati</taxon>
        <taxon>Bacillota</taxon>
        <taxon>Bacilli</taxon>
        <taxon>Lactobacillales</taxon>
        <taxon>Enterococcaceae</taxon>
        <taxon>Vagococcus</taxon>
    </lineage>
</organism>
<dbReference type="SUPFAM" id="SSF51658">
    <property type="entry name" value="Xylose isomerase-like"/>
    <property type="match status" value="1"/>
</dbReference>
<dbReference type="PANTHER" id="PTHR12110">
    <property type="entry name" value="HYDROXYPYRUVATE ISOMERASE"/>
    <property type="match status" value="1"/>
</dbReference>
<keyword evidence="2" id="KW-0413">Isomerase</keyword>
<dbReference type="PANTHER" id="PTHR12110:SF21">
    <property type="entry name" value="XYLOSE ISOMERASE-LIKE TIM BARREL DOMAIN-CONTAINING PROTEIN"/>
    <property type="match status" value="1"/>
</dbReference>
<accession>A0A940PFX9</accession>
<name>A0A940PFX9_9ENTE</name>
<evidence type="ECO:0000313" key="3">
    <source>
        <dbReference type="Proteomes" id="UP000674938"/>
    </source>
</evidence>
<gene>
    <name evidence="2" type="ORF">I6N95_14075</name>
</gene>
<dbReference type="Gene3D" id="3.20.20.150">
    <property type="entry name" value="Divalent-metal-dependent TIM barrel enzymes"/>
    <property type="match status" value="1"/>
</dbReference>
<comment type="caution">
    <text evidence="2">The sequence shown here is derived from an EMBL/GenBank/DDBJ whole genome shotgun (WGS) entry which is preliminary data.</text>
</comment>
<sequence length="276" mass="30870">MSNRPLGVRAHDLAVDSIEALISRLRKYQLSAIQLAPTKSFPKEVNDINAFSLEQASYYGACLREAKIEVTVLGCYVNLSSYDTAVRQDAIETFCHYIDLASSLNAKFVGTETGSVLTGYTQENYSEEAYELMIASLQTIARYGERQGVSVALEAGINHPLHDVATIERVLVDCQSDNLVVLFDLVNLLTEVNSHQQQELLEASFASFGHKIKVIHLKDCQFIEGEKVTFPLGQGVVDYPLLMSYIRKMKEQPQLLLDEIPEGDLAMSIRFLQSWL</sequence>
<protein>
    <submittedName>
        <fullName evidence="2">Sugar phosphate isomerase/epimerase</fullName>
    </submittedName>
</protein>
<dbReference type="Proteomes" id="UP000674938">
    <property type="component" value="Unassembled WGS sequence"/>
</dbReference>
<dbReference type="InterPro" id="IPR050312">
    <property type="entry name" value="IolE/XylAMocC-like"/>
</dbReference>
<dbReference type="EMBL" id="JAEEGA010000009">
    <property type="protein sequence ID" value="MBP1042143.1"/>
    <property type="molecule type" value="Genomic_DNA"/>
</dbReference>
<proteinExistence type="predicted"/>
<feature type="domain" description="Xylose isomerase-like TIM barrel" evidence="1">
    <location>
        <begin position="25"/>
        <end position="273"/>
    </location>
</feature>
<dbReference type="InterPro" id="IPR013022">
    <property type="entry name" value="Xyl_isomerase-like_TIM-brl"/>
</dbReference>
<dbReference type="AlphaFoldDB" id="A0A940PFX9"/>
<dbReference type="RefSeq" id="WP_209529065.1">
    <property type="nucleotide sequence ID" value="NZ_JAEEGA010000009.1"/>
</dbReference>
<dbReference type="InterPro" id="IPR036237">
    <property type="entry name" value="Xyl_isomerase-like_sf"/>
</dbReference>
<dbReference type="Pfam" id="PF01261">
    <property type="entry name" value="AP_endonuc_2"/>
    <property type="match status" value="1"/>
</dbReference>
<evidence type="ECO:0000259" key="1">
    <source>
        <dbReference type="Pfam" id="PF01261"/>
    </source>
</evidence>